<dbReference type="RefSeq" id="WP_344887167.1">
    <property type="nucleotide sequence ID" value="NZ_BAAAWD010000002.1"/>
</dbReference>
<dbReference type="Gene3D" id="3.40.50.720">
    <property type="entry name" value="NAD(P)-binding Rossmann-like Domain"/>
    <property type="match status" value="1"/>
</dbReference>
<comment type="caution">
    <text evidence="3">The sequence shown here is derived from an EMBL/GenBank/DDBJ whole genome shotgun (WGS) entry which is preliminary data.</text>
</comment>
<evidence type="ECO:0000256" key="1">
    <source>
        <dbReference type="ARBA" id="ARBA00006484"/>
    </source>
</evidence>
<evidence type="ECO:0000256" key="2">
    <source>
        <dbReference type="ARBA" id="ARBA00023002"/>
    </source>
</evidence>
<comment type="similarity">
    <text evidence="1">Belongs to the short-chain dehydrogenases/reductases (SDR) family.</text>
</comment>
<keyword evidence="4" id="KW-1185">Reference proteome</keyword>
<dbReference type="EMBL" id="BAAAWD010000002">
    <property type="protein sequence ID" value="GAA2986830.1"/>
    <property type="molecule type" value="Genomic_DNA"/>
</dbReference>
<evidence type="ECO:0000313" key="4">
    <source>
        <dbReference type="Proteomes" id="UP001499930"/>
    </source>
</evidence>
<reference evidence="3 4" key="1">
    <citation type="journal article" date="2019" name="Int. J. Syst. Evol. Microbiol.">
        <title>The Global Catalogue of Microorganisms (GCM) 10K type strain sequencing project: providing services to taxonomists for standard genome sequencing and annotation.</title>
        <authorList>
            <consortium name="The Broad Institute Genomics Platform"/>
            <consortium name="The Broad Institute Genome Sequencing Center for Infectious Disease"/>
            <person name="Wu L."/>
            <person name="Ma J."/>
        </authorList>
    </citation>
    <scope>NUCLEOTIDE SEQUENCE [LARGE SCALE GENOMIC DNA]</scope>
    <source>
        <strain evidence="3 4">JCM 3106</strain>
    </source>
</reference>
<dbReference type="Pfam" id="PF00106">
    <property type="entry name" value="adh_short"/>
    <property type="match status" value="1"/>
</dbReference>
<keyword evidence="2" id="KW-0560">Oxidoreductase</keyword>
<sequence length="308" mass="32104">MSRTVLMTGASRGIGRHAAERMLRDDPRLHLLVIARGAAAETLPRELARASGNPNVSAVRADLASLADVRRAAAEAGTATGTGDLPPLYGIVANAGVQLTSTTGATADGFETTFAVNVLSPYLLIRSLADRLTVPGRIVVTSSDTHAGAGAPLVPRPHWTGVRTLATPGTGEAASTARAGRRAYSTSKLAVVHLVHELARRLPQGVDAYAFNPGLVPDTDLVRDAGPALRRAFGLLAPALSLLPFAQRARPAGAQLATIMLGPRPGASGDYIDRDRVGRSSPESFDPAREEALWRDCAELVGLPAVTP</sequence>
<dbReference type="SUPFAM" id="SSF51735">
    <property type="entry name" value="NAD(P)-binding Rossmann-fold domains"/>
    <property type="match status" value="1"/>
</dbReference>
<organism evidence="3 4">
    <name type="scientific">Streptosporangium longisporum</name>
    <dbReference type="NCBI Taxonomy" id="46187"/>
    <lineage>
        <taxon>Bacteria</taxon>
        <taxon>Bacillati</taxon>
        <taxon>Actinomycetota</taxon>
        <taxon>Actinomycetes</taxon>
        <taxon>Streptosporangiales</taxon>
        <taxon>Streptosporangiaceae</taxon>
        <taxon>Streptosporangium</taxon>
    </lineage>
</organism>
<protein>
    <submittedName>
        <fullName evidence="3">SDR family NAD(P)-dependent oxidoreductase</fullName>
    </submittedName>
</protein>
<accession>A0ABN3XRC3</accession>
<dbReference type="PANTHER" id="PTHR24320">
    <property type="entry name" value="RETINOL DEHYDROGENASE"/>
    <property type="match status" value="1"/>
</dbReference>
<dbReference type="PRINTS" id="PR00081">
    <property type="entry name" value="GDHRDH"/>
</dbReference>
<name>A0ABN3XRC3_9ACTN</name>
<evidence type="ECO:0000313" key="3">
    <source>
        <dbReference type="EMBL" id="GAA2986830.1"/>
    </source>
</evidence>
<dbReference type="InterPro" id="IPR036291">
    <property type="entry name" value="NAD(P)-bd_dom_sf"/>
</dbReference>
<gene>
    <name evidence="3" type="ORF">GCM10017559_03180</name>
</gene>
<dbReference type="Proteomes" id="UP001499930">
    <property type="component" value="Unassembled WGS sequence"/>
</dbReference>
<proteinExistence type="inferred from homology"/>
<dbReference type="InterPro" id="IPR002347">
    <property type="entry name" value="SDR_fam"/>
</dbReference>
<dbReference type="PANTHER" id="PTHR24320:SF148">
    <property type="entry name" value="NAD(P)-BINDING ROSSMANN-FOLD SUPERFAMILY PROTEIN"/>
    <property type="match status" value="1"/>
</dbReference>